<name>A0A085LVV6_9BILA</name>
<protein>
    <submittedName>
        <fullName evidence="1">Uncharacterized protein</fullName>
    </submittedName>
</protein>
<sequence length="130" mass="14988">MVQLLQIDLAFTHRCIYYARNCWRIVRTAFLWLCEPSTASCLSKKKAIVDVYLQQRTINTSCPLKDTQYSLTSNSCSQWFYRALIRYALKCTLPPQSLEVKTAEKQTCCERKTIGTKLYLSKGGFINGLK</sequence>
<gene>
    <name evidence="1" type="ORF">M513_10044</name>
</gene>
<organism evidence="1 2">
    <name type="scientific">Trichuris suis</name>
    <name type="common">pig whipworm</name>
    <dbReference type="NCBI Taxonomy" id="68888"/>
    <lineage>
        <taxon>Eukaryota</taxon>
        <taxon>Metazoa</taxon>
        <taxon>Ecdysozoa</taxon>
        <taxon>Nematoda</taxon>
        <taxon>Enoplea</taxon>
        <taxon>Dorylaimia</taxon>
        <taxon>Trichinellida</taxon>
        <taxon>Trichuridae</taxon>
        <taxon>Trichuris</taxon>
    </lineage>
</organism>
<accession>A0A085LVV6</accession>
<evidence type="ECO:0000313" key="1">
    <source>
        <dbReference type="EMBL" id="KFD49102.1"/>
    </source>
</evidence>
<dbReference type="Proteomes" id="UP000030764">
    <property type="component" value="Unassembled WGS sequence"/>
</dbReference>
<keyword evidence="2" id="KW-1185">Reference proteome</keyword>
<evidence type="ECO:0000313" key="2">
    <source>
        <dbReference type="Proteomes" id="UP000030764"/>
    </source>
</evidence>
<reference evidence="1 2" key="1">
    <citation type="journal article" date="2014" name="Nat. Genet.">
        <title>Genome and transcriptome of the porcine whipworm Trichuris suis.</title>
        <authorList>
            <person name="Jex A.R."/>
            <person name="Nejsum P."/>
            <person name="Schwarz E.M."/>
            <person name="Hu L."/>
            <person name="Young N.D."/>
            <person name="Hall R.S."/>
            <person name="Korhonen P.K."/>
            <person name="Liao S."/>
            <person name="Thamsborg S."/>
            <person name="Xia J."/>
            <person name="Xu P."/>
            <person name="Wang S."/>
            <person name="Scheerlinck J.P."/>
            <person name="Hofmann A."/>
            <person name="Sternberg P.W."/>
            <person name="Wang J."/>
            <person name="Gasser R.B."/>
        </authorList>
    </citation>
    <scope>NUCLEOTIDE SEQUENCE [LARGE SCALE GENOMIC DNA]</scope>
    <source>
        <strain evidence="1">DCEP-RM93M</strain>
    </source>
</reference>
<dbReference type="AlphaFoldDB" id="A0A085LVV6"/>
<proteinExistence type="predicted"/>
<dbReference type="EMBL" id="KL363278">
    <property type="protein sequence ID" value="KFD49102.1"/>
    <property type="molecule type" value="Genomic_DNA"/>
</dbReference>